<dbReference type="RefSeq" id="WP_073596777.1">
    <property type="nucleotide sequence ID" value="NZ_MRCE01000047.1"/>
</dbReference>
<evidence type="ECO:0000313" key="2">
    <source>
        <dbReference type="EMBL" id="OKH31690.1"/>
    </source>
</evidence>
<accession>A0A1U7I606</accession>
<dbReference type="OrthoDB" id="5769308at2"/>
<dbReference type="InterPro" id="IPR002636">
    <property type="entry name" value="DUF29"/>
</dbReference>
<sequence>MESAKTIASSTPSLYDRDFYLWIEETLRLLREGKLAEIDITNLIEEIEDMGKSQKQAVRSNLMVLLMHLLKYQYQPEKRSGSWKYTIREHRRRLIEAFEDSPSLRNYLAEVFDKCYQNARKEAADETELPLSIFPSESPFTPEQTLNEDFLPE</sequence>
<dbReference type="Proteomes" id="UP000185860">
    <property type="component" value="Unassembled WGS sequence"/>
</dbReference>
<dbReference type="STRING" id="454136.NIES2119_27980"/>
<dbReference type="PANTHER" id="PTHR34235">
    <property type="entry name" value="SLR1203 PROTEIN-RELATED"/>
    <property type="match status" value="1"/>
</dbReference>
<evidence type="ECO:0000313" key="3">
    <source>
        <dbReference type="Proteomes" id="UP000185860"/>
    </source>
</evidence>
<protein>
    <recommendedName>
        <fullName evidence="4">DUF29 domain-containing protein</fullName>
    </recommendedName>
</protein>
<dbReference type="EMBL" id="MRCE01000047">
    <property type="protein sequence ID" value="OKH31690.1"/>
    <property type="molecule type" value="Genomic_DNA"/>
</dbReference>
<dbReference type="PANTHER" id="PTHR34235:SF3">
    <property type="entry name" value="SLR1203 PROTEIN"/>
    <property type="match status" value="1"/>
</dbReference>
<proteinExistence type="predicted"/>
<comment type="caution">
    <text evidence="2">The sequence shown here is derived from an EMBL/GenBank/DDBJ whole genome shotgun (WGS) entry which is preliminary data.</text>
</comment>
<name>A0A1U7I606_9CYAN</name>
<feature type="compositionally biased region" description="Polar residues" evidence="1">
    <location>
        <begin position="138"/>
        <end position="147"/>
    </location>
</feature>
<dbReference type="AlphaFoldDB" id="A0A1U7I606"/>
<gene>
    <name evidence="2" type="ORF">NIES2119_27980</name>
</gene>
<feature type="region of interest" description="Disordered" evidence="1">
    <location>
        <begin position="130"/>
        <end position="153"/>
    </location>
</feature>
<evidence type="ECO:0008006" key="4">
    <source>
        <dbReference type="Google" id="ProtNLM"/>
    </source>
</evidence>
<dbReference type="Pfam" id="PF01724">
    <property type="entry name" value="DUF29"/>
    <property type="match status" value="1"/>
</dbReference>
<reference evidence="2 3" key="1">
    <citation type="submission" date="2016-11" db="EMBL/GenBank/DDBJ databases">
        <title>Draft Genome Sequences of Nine Cyanobacterial Strains from Diverse Habitats.</title>
        <authorList>
            <person name="Zhu T."/>
            <person name="Hou S."/>
            <person name="Lu X."/>
            <person name="Hess W.R."/>
        </authorList>
    </citation>
    <scope>NUCLEOTIDE SEQUENCE [LARGE SCALE GENOMIC DNA]</scope>
    <source>
        <strain evidence="2 3">IAM M-71</strain>
    </source>
</reference>
<dbReference type="Gene3D" id="1.20.1220.20">
    <property type="entry name" value="Uncharcterised protein PF01724"/>
    <property type="match status" value="1"/>
</dbReference>
<evidence type="ECO:0000256" key="1">
    <source>
        <dbReference type="SAM" id="MobiDB-lite"/>
    </source>
</evidence>
<organism evidence="2 3">
    <name type="scientific">[Phormidium ambiguum] IAM M-71</name>
    <dbReference type="NCBI Taxonomy" id="454136"/>
    <lineage>
        <taxon>Bacteria</taxon>
        <taxon>Bacillati</taxon>
        <taxon>Cyanobacteriota</taxon>
        <taxon>Cyanophyceae</taxon>
        <taxon>Oscillatoriophycideae</taxon>
        <taxon>Aerosakkonematales</taxon>
        <taxon>Aerosakkonemataceae</taxon>
        <taxon>Floridanema</taxon>
    </lineage>
</organism>